<evidence type="ECO:0000256" key="1">
    <source>
        <dbReference type="SAM" id="MobiDB-lite"/>
    </source>
</evidence>
<proteinExistence type="predicted"/>
<sequence length="105" mass="11950">MQISKYPQPTSPVEAEVRVQAPSPAPAKKVTAEQVTDGMARLRKKLEEMQGTKVQMNYDKDIDRVIIRYTSQSTGEVVHQIPTEKFVEFEKEFIKSVGLLFDHKA</sequence>
<dbReference type="Pfam" id="PF03646">
    <property type="entry name" value="FlaG"/>
    <property type="match status" value="1"/>
</dbReference>
<dbReference type="EMBL" id="QGGL01000001">
    <property type="protein sequence ID" value="PWK16167.1"/>
    <property type="molecule type" value="Genomic_DNA"/>
</dbReference>
<dbReference type="InterPro" id="IPR005186">
    <property type="entry name" value="FlaG"/>
</dbReference>
<reference evidence="2 3" key="1">
    <citation type="submission" date="2018-05" db="EMBL/GenBank/DDBJ databases">
        <title>Genomic Encyclopedia of Type Strains, Phase IV (KMG-IV): sequencing the most valuable type-strain genomes for metagenomic binning, comparative biology and taxonomic classification.</title>
        <authorList>
            <person name="Goeker M."/>
        </authorList>
    </citation>
    <scope>NUCLEOTIDE SEQUENCE [LARGE SCALE GENOMIC DNA]</scope>
    <source>
        <strain evidence="2 3">DSM 18773</strain>
    </source>
</reference>
<dbReference type="PANTHER" id="PTHR37166">
    <property type="entry name" value="PROTEIN FLAG"/>
    <property type="match status" value="1"/>
</dbReference>
<evidence type="ECO:0000313" key="2">
    <source>
        <dbReference type="EMBL" id="PWK16167.1"/>
    </source>
</evidence>
<name>A0A316DD65_9BACL</name>
<protein>
    <submittedName>
        <fullName evidence="2">Putative FlaG/YvyC family protein</fullName>
    </submittedName>
</protein>
<dbReference type="AlphaFoldDB" id="A0A316DD65"/>
<dbReference type="SUPFAM" id="SSF160214">
    <property type="entry name" value="FlaG-like"/>
    <property type="match status" value="1"/>
</dbReference>
<dbReference type="Proteomes" id="UP000245634">
    <property type="component" value="Unassembled WGS sequence"/>
</dbReference>
<comment type="caution">
    <text evidence="2">The sequence shown here is derived from an EMBL/GenBank/DDBJ whole genome shotgun (WGS) entry which is preliminary data.</text>
</comment>
<dbReference type="Gene3D" id="3.30.160.170">
    <property type="entry name" value="FlaG-like"/>
    <property type="match status" value="1"/>
</dbReference>
<dbReference type="PANTHER" id="PTHR37166:SF1">
    <property type="entry name" value="PROTEIN FLAG"/>
    <property type="match status" value="1"/>
</dbReference>
<dbReference type="InterPro" id="IPR035924">
    <property type="entry name" value="FlaG-like_sf"/>
</dbReference>
<feature type="region of interest" description="Disordered" evidence="1">
    <location>
        <begin position="1"/>
        <end position="34"/>
    </location>
</feature>
<organism evidence="2 3">
    <name type="scientific">Tumebacillus permanentifrigoris</name>
    <dbReference type="NCBI Taxonomy" id="378543"/>
    <lineage>
        <taxon>Bacteria</taxon>
        <taxon>Bacillati</taxon>
        <taxon>Bacillota</taxon>
        <taxon>Bacilli</taxon>
        <taxon>Bacillales</taxon>
        <taxon>Alicyclobacillaceae</taxon>
        <taxon>Tumebacillus</taxon>
    </lineage>
</organism>
<gene>
    <name evidence="2" type="ORF">C7459_10128</name>
</gene>
<dbReference type="RefSeq" id="WP_170119173.1">
    <property type="nucleotide sequence ID" value="NZ_QGGL01000001.1"/>
</dbReference>
<evidence type="ECO:0000313" key="3">
    <source>
        <dbReference type="Proteomes" id="UP000245634"/>
    </source>
</evidence>
<accession>A0A316DD65</accession>
<keyword evidence="3" id="KW-1185">Reference proteome</keyword>